<feature type="coiled-coil region" evidence="1">
    <location>
        <begin position="582"/>
        <end position="616"/>
    </location>
</feature>
<dbReference type="STRING" id="3775.A0A1Q3B5I0"/>
<gene>
    <name evidence="3" type="ORF">CFOL_v3_06750</name>
</gene>
<organism evidence="3 4">
    <name type="scientific">Cephalotus follicularis</name>
    <name type="common">Albany pitcher plant</name>
    <dbReference type="NCBI Taxonomy" id="3775"/>
    <lineage>
        <taxon>Eukaryota</taxon>
        <taxon>Viridiplantae</taxon>
        <taxon>Streptophyta</taxon>
        <taxon>Embryophyta</taxon>
        <taxon>Tracheophyta</taxon>
        <taxon>Spermatophyta</taxon>
        <taxon>Magnoliopsida</taxon>
        <taxon>eudicotyledons</taxon>
        <taxon>Gunneridae</taxon>
        <taxon>Pentapetalae</taxon>
        <taxon>rosids</taxon>
        <taxon>fabids</taxon>
        <taxon>Oxalidales</taxon>
        <taxon>Cephalotaceae</taxon>
        <taxon>Cephalotus</taxon>
    </lineage>
</organism>
<evidence type="ECO:0000256" key="2">
    <source>
        <dbReference type="SAM" id="MobiDB-lite"/>
    </source>
</evidence>
<feature type="region of interest" description="Disordered" evidence="2">
    <location>
        <begin position="539"/>
        <end position="572"/>
    </location>
</feature>
<proteinExistence type="predicted"/>
<comment type="caution">
    <text evidence="3">The sequence shown here is derived from an EMBL/GenBank/DDBJ whole genome shotgun (WGS) entry which is preliminary data.</text>
</comment>
<dbReference type="OrthoDB" id="689590at2759"/>
<accession>A0A1Q3B5I0</accession>
<dbReference type="AlphaFoldDB" id="A0A1Q3B5I0"/>
<protein>
    <submittedName>
        <fullName evidence="3">Uncharacterized protein</fullName>
    </submittedName>
</protein>
<name>A0A1Q3B5I0_CEPFO</name>
<dbReference type="Proteomes" id="UP000187406">
    <property type="component" value="Unassembled WGS sequence"/>
</dbReference>
<dbReference type="InParanoid" id="A0A1Q3B5I0"/>
<dbReference type="EMBL" id="BDDD01000298">
    <property type="protein sequence ID" value="GAV63230.1"/>
    <property type="molecule type" value="Genomic_DNA"/>
</dbReference>
<feature type="coiled-coil region" evidence="1">
    <location>
        <begin position="312"/>
        <end position="370"/>
    </location>
</feature>
<reference evidence="4" key="1">
    <citation type="submission" date="2016-04" db="EMBL/GenBank/DDBJ databases">
        <title>Cephalotus genome sequencing.</title>
        <authorList>
            <person name="Fukushima K."/>
            <person name="Hasebe M."/>
            <person name="Fang X."/>
        </authorList>
    </citation>
    <scope>NUCLEOTIDE SEQUENCE [LARGE SCALE GENOMIC DNA]</scope>
    <source>
        <strain evidence="4">cv. St1</strain>
    </source>
</reference>
<feature type="compositionally biased region" description="Basic and acidic residues" evidence="2">
    <location>
        <begin position="560"/>
        <end position="572"/>
    </location>
</feature>
<keyword evidence="1" id="KW-0175">Coiled coil</keyword>
<keyword evidence="4" id="KW-1185">Reference proteome</keyword>
<feature type="coiled-coil region" evidence="1">
    <location>
        <begin position="134"/>
        <end position="283"/>
    </location>
</feature>
<feature type="region of interest" description="Disordered" evidence="2">
    <location>
        <begin position="1"/>
        <end position="39"/>
    </location>
</feature>
<evidence type="ECO:0000313" key="4">
    <source>
        <dbReference type="Proteomes" id="UP000187406"/>
    </source>
</evidence>
<dbReference type="FunCoup" id="A0A1Q3B5I0">
    <property type="interactions" value="375"/>
</dbReference>
<feature type="coiled-coil region" evidence="1">
    <location>
        <begin position="445"/>
        <end position="493"/>
    </location>
</feature>
<sequence>MAKKKGTHQSKGQKQQESPPQNQGKIPEPTMNDTAEKLHNLKSLNSLLITETIERRQQVESLEQAKEDLENELTRSKMETLALKTELTRASEDSLGLEVEKDFLSVYMGTQMREMSIGIDREKVEREVGIGVLKEEVNCLMSKLESERGRLRQAFQERDLIRGFLDLKFGEVNGLKEELSEMKNKERNLENEIFRLKQECEGLVEEKEKSERAIEAVRREKDLVERNLNEGGRVIADLKIEIEGILSEKKELESETIEQRVKIEELKKKLGILNEILLKLRKEEVELTMKVLELDKCCGEAMEREQKMVMEIDALKGEKREKQEIIDRLEEKSNSLEKTLKKMILDVREREKQVEVLVRAKEEIEGLKSRQEIEIVDLHKEVGELRDAVFALQDKCKDKEEKNKGLLSEIWHFKDAFEQVTLERDGARKGFDEEKKNGMDLMSKVSEMEKRVVDSVEDLVRMKNEHEKVIREKKELENRVKLLLEENDGVQIDFLEAKHCIGDLRAKMKLSSINSVQALTMLKNTAALVCQSEEGSDAKEAAAVANERKLESQSEEGSDEKEASTSNERKLENEIEPYAAELEAIKSAFRNKEATLEDMTRQLESMKKTVSKEKNKRSFWSAVTSAAVLAAASIAYVARARE</sequence>
<feature type="compositionally biased region" description="Basic and acidic residues" evidence="2">
    <location>
        <begin position="539"/>
        <end position="552"/>
    </location>
</feature>
<feature type="coiled-coil region" evidence="1">
    <location>
        <begin position="52"/>
        <end position="86"/>
    </location>
</feature>
<evidence type="ECO:0000256" key="1">
    <source>
        <dbReference type="SAM" id="Coils"/>
    </source>
</evidence>
<evidence type="ECO:0000313" key="3">
    <source>
        <dbReference type="EMBL" id="GAV63230.1"/>
    </source>
</evidence>
<feature type="compositionally biased region" description="Polar residues" evidence="2">
    <location>
        <begin position="9"/>
        <end position="24"/>
    </location>
</feature>